<accession>A0ABV2YQJ2</accession>
<feature type="non-terminal residue" evidence="2">
    <location>
        <position position="109"/>
    </location>
</feature>
<dbReference type="Proteomes" id="UP001550850">
    <property type="component" value="Unassembled WGS sequence"/>
</dbReference>
<reference evidence="2 3" key="1">
    <citation type="submission" date="2024-06" db="EMBL/GenBank/DDBJ databases">
        <title>The Natural Products Discovery Center: Release of the First 8490 Sequenced Strains for Exploring Actinobacteria Biosynthetic Diversity.</title>
        <authorList>
            <person name="Kalkreuter E."/>
            <person name="Kautsar S.A."/>
            <person name="Yang D."/>
            <person name="Bader C.D."/>
            <person name="Teijaro C.N."/>
            <person name="Fluegel L."/>
            <person name="Davis C.M."/>
            <person name="Simpson J.R."/>
            <person name="Lauterbach L."/>
            <person name="Steele A.D."/>
            <person name="Gui C."/>
            <person name="Meng S."/>
            <person name="Li G."/>
            <person name="Viehrig K."/>
            <person name="Ye F."/>
            <person name="Su P."/>
            <person name="Kiefer A.F."/>
            <person name="Nichols A."/>
            <person name="Cepeda A.J."/>
            <person name="Yan W."/>
            <person name="Fan B."/>
            <person name="Jiang Y."/>
            <person name="Adhikari A."/>
            <person name="Zheng C.-J."/>
            <person name="Schuster L."/>
            <person name="Cowan T.M."/>
            <person name="Smanski M.J."/>
            <person name="Chevrette M.G."/>
            <person name="De Carvalho L.P.S."/>
            <person name="Shen B."/>
        </authorList>
    </citation>
    <scope>NUCLEOTIDE SEQUENCE [LARGE SCALE GENOMIC DNA]</scope>
    <source>
        <strain evidence="2 3">NPDC038104</strain>
    </source>
</reference>
<organism evidence="2 3">
    <name type="scientific">Streptomyces fragilis</name>
    <dbReference type="NCBI Taxonomy" id="67301"/>
    <lineage>
        <taxon>Bacteria</taxon>
        <taxon>Bacillati</taxon>
        <taxon>Actinomycetota</taxon>
        <taxon>Actinomycetes</taxon>
        <taxon>Kitasatosporales</taxon>
        <taxon>Streptomycetaceae</taxon>
        <taxon>Streptomyces</taxon>
    </lineage>
</organism>
<evidence type="ECO:0000256" key="1">
    <source>
        <dbReference type="SAM" id="MobiDB-lite"/>
    </source>
</evidence>
<evidence type="ECO:0000313" key="3">
    <source>
        <dbReference type="Proteomes" id="UP001550850"/>
    </source>
</evidence>
<protein>
    <submittedName>
        <fullName evidence="2">Uncharacterized protein</fullName>
    </submittedName>
</protein>
<name>A0ABV2YQJ2_9ACTN</name>
<gene>
    <name evidence="2" type="ORF">AB0E65_27920</name>
</gene>
<evidence type="ECO:0000313" key="2">
    <source>
        <dbReference type="EMBL" id="MEU3558005.1"/>
    </source>
</evidence>
<dbReference type="EMBL" id="JBEZUR010000078">
    <property type="protein sequence ID" value="MEU3558005.1"/>
    <property type="molecule type" value="Genomic_DNA"/>
</dbReference>
<comment type="caution">
    <text evidence="2">The sequence shown here is derived from an EMBL/GenBank/DDBJ whole genome shotgun (WGS) entry which is preliminary data.</text>
</comment>
<keyword evidence="3" id="KW-1185">Reference proteome</keyword>
<feature type="region of interest" description="Disordered" evidence="1">
    <location>
        <begin position="83"/>
        <end position="109"/>
    </location>
</feature>
<proteinExistence type="predicted"/>
<sequence length="109" mass="10275">MTSIVWLTGPGWPAEAVADACAYASSGPHGTAAGVVTDGGAVAVGPVPPPGGLAVPPGGLVAVAGPDGLTAAAGDAIARLDGSGEGRRVTRTSRVGSDCAPFPSGGPYP</sequence>